<sequence length="65" mass="7503">RLETALFCRFFCLKEPSPRLALTYRAPPPPPMLGRGARSCAESITARRFQRFPFEAYSKHRSLDS</sequence>
<dbReference type="AlphaFoldDB" id="A0AAV4AKB7"/>
<evidence type="ECO:0000313" key="2">
    <source>
        <dbReference type="Proteomes" id="UP000735302"/>
    </source>
</evidence>
<organism evidence="1 2">
    <name type="scientific">Plakobranchus ocellatus</name>
    <dbReference type="NCBI Taxonomy" id="259542"/>
    <lineage>
        <taxon>Eukaryota</taxon>
        <taxon>Metazoa</taxon>
        <taxon>Spiralia</taxon>
        <taxon>Lophotrochozoa</taxon>
        <taxon>Mollusca</taxon>
        <taxon>Gastropoda</taxon>
        <taxon>Heterobranchia</taxon>
        <taxon>Euthyneura</taxon>
        <taxon>Panpulmonata</taxon>
        <taxon>Sacoglossa</taxon>
        <taxon>Placobranchoidea</taxon>
        <taxon>Plakobranchidae</taxon>
        <taxon>Plakobranchus</taxon>
    </lineage>
</organism>
<protein>
    <submittedName>
        <fullName evidence="1">Uncharacterized protein</fullName>
    </submittedName>
</protein>
<keyword evidence="2" id="KW-1185">Reference proteome</keyword>
<name>A0AAV4AKB7_9GAST</name>
<proteinExistence type="predicted"/>
<reference evidence="1 2" key="1">
    <citation type="journal article" date="2021" name="Elife">
        <title>Chloroplast acquisition without the gene transfer in kleptoplastic sea slugs, Plakobranchus ocellatus.</title>
        <authorList>
            <person name="Maeda T."/>
            <person name="Takahashi S."/>
            <person name="Yoshida T."/>
            <person name="Shimamura S."/>
            <person name="Takaki Y."/>
            <person name="Nagai Y."/>
            <person name="Toyoda A."/>
            <person name="Suzuki Y."/>
            <person name="Arimoto A."/>
            <person name="Ishii H."/>
            <person name="Satoh N."/>
            <person name="Nishiyama T."/>
            <person name="Hasebe M."/>
            <person name="Maruyama T."/>
            <person name="Minagawa J."/>
            <person name="Obokata J."/>
            <person name="Shigenobu S."/>
        </authorList>
    </citation>
    <scope>NUCLEOTIDE SEQUENCE [LARGE SCALE GENOMIC DNA]</scope>
</reference>
<gene>
    <name evidence="1" type="ORF">PoB_003372300</name>
</gene>
<evidence type="ECO:0000313" key="1">
    <source>
        <dbReference type="EMBL" id="GFO07218.1"/>
    </source>
</evidence>
<comment type="caution">
    <text evidence="1">The sequence shown here is derived from an EMBL/GenBank/DDBJ whole genome shotgun (WGS) entry which is preliminary data.</text>
</comment>
<feature type="non-terminal residue" evidence="1">
    <location>
        <position position="1"/>
    </location>
</feature>
<dbReference type="EMBL" id="BLXT01003846">
    <property type="protein sequence ID" value="GFO07218.1"/>
    <property type="molecule type" value="Genomic_DNA"/>
</dbReference>
<dbReference type="Proteomes" id="UP000735302">
    <property type="component" value="Unassembled WGS sequence"/>
</dbReference>
<accession>A0AAV4AKB7</accession>